<dbReference type="CDD" id="cd00609">
    <property type="entry name" value="AAT_like"/>
    <property type="match status" value="1"/>
</dbReference>
<comment type="cofactor">
    <cofactor evidence="1">
        <name>pyridoxal 5'-phosphate</name>
        <dbReference type="ChEBI" id="CHEBI:597326"/>
    </cofactor>
</comment>
<protein>
    <submittedName>
        <fullName evidence="6">PLP-dependent aminotransferase family protein</fullName>
    </submittedName>
</protein>
<sequence>MKYSFASRTASLLSSPMRLIRENAVRDSFISLAEELPAEELFPIKLLKESVHTVFKAGPEALQYGEYEGYRPLREWLAAEWEQRKYITVHTEHILLTTGSQQAIDLVIRLLVNPGDTVLVENPTSPGCLQVLGAQGARVVGLPSDKDGVLLEALKAGIQSEHPKLFFAAPSFSNPTGSLWSAERRKEVLELCRQAGVLIVEDDSYGDLHFGRRSKNDFTKDYPSLFSLDGAGQGGSVLYIGSFSKTVAPALRIGWAAGPSELIRAMSSLKQMADMQSSTLNQRLLYQLLVESGFDFHNHLALLNREYETRLKLMLELLKRPAWQDASYIMPQGGMYLWVELPGALDSLALLKAALPKGVAFLPGPLCTAGAGGEHFIRLNFSHPGRDELLMGMNLIGESIGEFTARS</sequence>
<reference evidence="6 7" key="1">
    <citation type="submission" date="2023-07" db="EMBL/GenBank/DDBJ databases">
        <title>Paenibacillus sp. JX-17 nov. isolated from soil.</title>
        <authorList>
            <person name="Wan Y."/>
            <person name="Liu B."/>
        </authorList>
    </citation>
    <scope>NUCLEOTIDE SEQUENCE [LARGE SCALE GENOMIC DNA]</scope>
    <source>
        <strain evidence="6 7">JX-17</strain>
    </source>
</reference>
<dbReference type="InterPro" id="IPR015422">
    <property type="entry name" value="PyrdxlP-dep_Trfase_small"/>
</dbReference>
<keyword evidence="2 6" id="KW-0032">Aminotransferase</keyword>
<dbReference type="PANTHER" id="PTHR42790:SF19">
    <property type="entry name" value="KYNURENINE_ALPHA-AMINOADIPATE AMINOTRANSFERASE, MITOCHONDRIAL"/>
    <property type="match status" value="1"/>
</dbReference>
<gene>
    <name evidence="6" type="ORF">Q5741_13145</name>
</gene>
<dbReference type="Gene3D" id="3.90.1150.10">
    <property type="entry name" value="Aspartate Aminotransferase, domain 1"/>
    <property type="match status" value="1"/>
</dbReference>
<evidence type="ECO:0000313" key="7">
    <source>
        <dbReference type="Proteomes" id="UP001240171"/>
    </source>
</evidence>
<dbReference type="InterPro" id="IPR015421">
    <property type="entry name" value="PyrdxlP-dep_Trfase_major"/>
</dbReference>
<evidence type="ECO:0000259" key="5">
    <source>
        <dbReference type="Pfam" id="PF00155"/>
    </source>
</evidence>
<accession>A0ABT9CDK8</accession>
<keyword evidence="4" id="KW-0663">Pyridoxal phosphate</keyword>
<dbReference type="Pfam" id="PF00155">
    <property type="entry name" value="Aminotran_1_2"/>
    <property type="match status" value="1"/>
</dbReference>
<evidence type="ECO:0000256" key="1">
    <source>
        <dbReference type="ARBA" id="ARBA00001933"/>
    </source>
</evidence>
<comment type="caution">
    <text evidence="6">The sequence shown here is derived from an EMBL/GenBank/DDBJ whole genome shotgun (WGS) entry which is preliminary data.</text>
</comment>
<dbReference type="Gene3D" id="3.40.640.10">
    <property type="entry name" value="Type I PLP-dependent aspartate aminotransferase-like (Major domain)"/>
    <property type="match status" value="1"/>
</dbReference>
<dbReference type="RefSeq" id="WP_305024564.1">
    <property type="nucleotide sequence ID" value="NZ_JAUQTB010000007.1"/>
</dbReference>
<dbReference type="SUPFAM" id="SSF53383">
    <property type="entry name" value="PLP-dependent transferases"/>
    <property type="match status" value="1"/>
</dbReference>
<proteinExistence type="predicted"/>
<dbReference type="InterPro" id="IPR050859">
    <property type="entry name" value="Class-I_PLP-dep_aminotransf"/>
</dbReference>
<dbReference type="Proteomes" id="UP001240171">
    <property type="component" value="Unassembled WGS sequence"/>
</dbReference>
<dbReference type="InterPro" id="IPR004839">
    <property type="entry name" value="Aminotransferase_I/II_large"/>
</dbReference>
<evidence type="ECO:0000256" key="3">
    <source>
        <dbReference type="ARBA" id="ARBA00022679"/>
    </source>
</evidence>
<dbReference type="InterPro" id="IPR015424">
    <property type="entry name" value="PyrdxlP-dep_Trfase"/>
</dbReference>
<keyword evidence="3" id="KW-0808">Transferase</keyword>
<name>A0ABT9CDK8_9BACL</name>
<evidence type="ECO:0000256" key="4">
    <source>
        <dbReference type="ARBA" id="ARBA00022898"/>
    </source>
</evidence>
<evidence type="ECO:0000313" key="6">
    <source>
        <dbReference type="EMBL" id="MDO7907352.1"/>
    </source>
</evidence>
<dbReference type="EMBL" id="JAUQTB010000007">
    <property type="protein sequence ID" value="MDO7907352.1"/>
    <property type="molecule type" value="Genomic_DNA"/>
</dbReference>
<feature type="domain" description="Aminotransferase class I/classII large" evidence="5">
    <location>
        <begin position="52"/>
        <end position="383"/>
    </location>
</feature>
<dbReference type="PANTHER" id="PTHR42790">
    <property type="entry name" value="AMINOTRANSFERASE"/>
    <property type="match status" value="1"/>
</dbReference>
<evidence type="ECO:0000256" key="2">
    <source>
        <dbReference type="ARBA" id="ARBA00022576"/>
    </source>
</evidence>
<organism evidence="6 7">
    <name type="scientific">Paenibacillus lacisoli</name>
    <dbReference type="NCBI Taxonomy" id="3064525"/>
    <lineage>
        <taxon>Bacteria</taxon>
        <taxon>Bacillati</taxon>
        <taxon>Bacillota</taxon>
        <taxon>Bacilli</taxon>
        <taxon>Bacillales</taxon>
        <taxon>Paenibacillaceae</taxon>
        <taxon>Paenibacillus</taxon>
    </lineage>
</organism>
<keyword evidence="7" id="KW-1185">Reference proteome</keyword>
<dbReference type="GO" id="GO:0008483">
    <property type="term" value="F:transaminase activity"/>
    <property type="evidence" value="ECO:0007669"/>
    <property type="project" value="UniProtKB-KW"/>
</dbReference>